<organism evidence="3 4">
    <name type="scientific">Cichlidogyrus casuarinus</name>
    <dbReference type="NCBI Taxonomy" id="1844966"/>
    <lineage>
        <taxon>Eukaryota</taxon>
        <taxon>Metazoa</taxon>
        <taxon>Spiralia</taxon>
        <taxon>Lophotrochozoa</taxon>
        <taxon>Platyhelminthes</taxon>
        <taxon>Monogenea</taxon>
        <taxon>Monopisthocotylea</taxon>
        <taxon>Dactylogyridea</taxon>
        <taxon>Ancyrocephalidae</taxon>
        <taxon>Cichlidogyrus</taxon>
    </lineage>
</organism>
<feature type="transmembrane region" description="Helical" evidence="1">
    <location>
        <begin position="46"/>
        <end position="68"/>
    </location>
</feature>
<feature type="domain" description="Letm1 RBD" evidence="2">
    <location>
        <begin position="29"/>
        <end position="163"/>
    </location>
</feature>
<keyword evidence="1" id="KW-0472">Membrane</keyword>
<gene>
    <name evidence="3" type="ORF">Ciccas_006230</name>
</gene>
<keyword evidence="1" id="KW-1133">Transmembrane helix</keyword>
<dbReference type="InterPro" id="IPR033122">
    <property type="entry name" value="LETM1-like_RBD"/>
</dbReference>
<sequence>MQTDFVDYFRLMKKRLATTDPEDLHLRSLSFQELVLLGKVPRNLKLTLPLLTAVTVPGSMVIVPFFFLNPKWLPRELRSESQAVKLDSTAILASQLGPAHEITRILERDDIMKQVVKRAKSNGFPETNALLATAPLFAGKYSLDSIDYSHLVCNIIRVYNYLQAVSMWTERIYKIHDKRTVAA</sequence>
<comment type="caution">
    <text evidence="3">The sequence shown here is derived from an EMBL/GenBank/DDBJ whole genome shotgun (WGS) entry which is preliminary data.</text>
</comment>
<dbReference type="AlphaFoldDB" id="A0ABD2Q6E4"/>
<proteinExistence type="predicted"/>
<evidence type="ECO:0000256" key="1">
    <source>
        <dbReference type="SAM" id="Phobius"/>
    </source>
</evidence>
<dbReference type="Pfam" id="PF07766">
    <property type="entry name" value="LETM1_RBD"/>
    <property type="match status" value="1"/>
</dbReference>
<dbReference type="Proteomes" id="UP001626550">
    <property type="component" value="Unassembled WGS sequence"/>
</dbReference>
<reference evidence="3 4" key="1">
    <citation type="submission" date="2024-11" db="EMBL/GenBank/DDBJ databases">
        <title>Adaptive evolution of stress response genes in parasites aligns with host niche diversity.</title>
        <authorList>
            <person name="Hahn C."/>
            <person name="Resl P."/>
        </authorList>
    </citation>
    <scope>NUCLEOTIDE SEQUENCE [LARGE SCALE GENOMIC DNA]</scope>
    <source>
        <strain evidence="3">EGGRZ-B1_66</strain>
        <tissue evidence="3">Body</tissue>
    </source>
</reference>
<evidence type="ECO:0000313" key="4">
    <source>
        <dbReference type="Proteomes" id="UP001626550"/>
    </source>
</evidence>
<evidence type="ECO:0000313" key="3">
    <source>
        <dbReference type="EMBL" id="KAL3315134.1"/>
    </source>
</evidence>
<protein>
    <recommendedName>
        <fullName evidence="2">Letm1 RBD domain-containing protein</fullName>
    </recommendedName>
</protein>
<keyword evidence="1" id="KW-0812">Transmembrane</keyword>
<name>A0ABD2Q6E4_9PLAT</name>
<keyword evidence="4" id="KW-1185">Reference proteome</keyword>
<dbReference type="EMBL" id="JBJKFK010000817">
    <property type="protein sequence ID" value="KAL3315134.1"/>
    <property type="molecule type" value="Genomic_DNA"/>
</dbReference>
<evidence type="ECO:0000259" key="2">
    <source>
        <dbReference type="Pfam" id="PF07766"/>
    </source>
</evidence>
<accession>A0ABD2Q6E4</accession>